<dbReference type="SUPFAM" id="SSF46785">
    <property type="entry name" value="Winged helix' DNA-binding domain"/>
    <property type="match status" value="1"/>
</dbReference>
<dbReference type="Gene3D" id="1.10.10.10">
    <property type="entry name" value="Winged helix-like DNA-binding domain superfamily/Winged helix DNA-binding domain"/>
    <property type="match status" value="1"/>
</dbReference>
<sequence>MDDLKYIGRRLSCLSRNSHHVFLDIIGKYNLGKGQIHFLIYLVREEDGLTQEDLSRILEIDKSNTARAIKKLMKEGYVVKKVDDKDKRKNRIYVTEKAIKYEKLIRKEIIAWENAITKGISDDDIEKFLNTLDIMINNILELNKSDT</sequence>
<dbReference type="InterPro" id="IPR000835">
    <property type="entry name" value="HTH_MarR-typ"/>
</dbReference>
<protein>
    <submittedName>
        <fullName evidence="5">MarR family transcriptional regulator</fullName>
    </submittedName>
</protein>
<organism evidence="5 6">
    <name type="scientific">Oceanotoga teriensis</name>
    <dbReference type="NCBI Taxonomy" id="515440"/>
    <lineage>
        <taxon>Bacteria</taxon>
        <taxon>Thermotogati</taxon>
        <taxon>Thermotogota</taxon>
        <taxon>Thermotogae</taxon>
        <taxon>Petrotogales</taxon>
        <taxon>Petrotogaceae</taxon>
        <taxon>Oceanotoga</taxon>
    </lineage>
</organism>
<dbReference type="PANTHER" id="PTHR42756">
    <property type="entry name" value="TRANSCRIPTIONAL REGULATOR, MARR"/>
    <property type="match status" value="1"/>
</dbReference>
<proteinExistence type="predicted"/>
<dbReference type="PANTHER" id="PTHR42756:SF2">
    <property type="entry name" value="MARR FAMILY REGULATORY PROTEIN"/>
    <property type="match status" value="1"/>
</dbReference>
<accession>A0AA45C753</accession>
<keyword evidence="1" id="KW-0805">Transcription regulation</keyword>
<dbReference type="InterPro" id="IPR036390">
    <property type="entry name" value="WH_DNA-bd_sf"/>
</dbReference>
<evidence type="ECO:0000256" key="1">
    <source>
        <dbReference type="ARBA" id="ARBA00023015"/>
    </source>
</evidence>
<dbReference type="AlphaFoldDB" id="A0AA45C753"/>
<reference evidence="5 6" key="1">
    <citation type="submission" date="2018-05" db="EMBL/GenBank/DDBJ databases">
        <title>Genomic Encyclopedia of Type Strains, Phase IV (KMG-IV): sequencing the most valuable type-strain genomes for metagenomic binning, comparative biology and taxonomic classification.</title>
        <authorList>
            <person name="Goeker M."/>
        </authorList>
    </citation>
    <scope>NUCLEOTIDE SEQUENCE [LARGE SCALE GENOMIC DNA]</scope>
    <source>
        <strain evidence="5 6">DSM 24906</strain>
    </source>
</reference>
<feature type="domain" description="HTH marR-type" evidence="4">
    <location>
        <begin position="1"/>
        <end position="137"/>
    </location>
</feature>
<keyword evidence="3" id="KW-0804">Transcription</keyword>
<dbReference type="InterPro" id="IPR036388">
    <property type="entry name" value="WH-like_DNA-bd_sf"/>
</dbReference>
<dbReference type="PROSITE" id="PS50995">
    <property type="entry name" value="HTH_MARR_2"/>
    <property type="match status" value="1"/>
</dbReference>
<dbReference type="EMBL" id="QGGI01000007">
    <property type="protein sequence ID" value="PWJ95116.1"/>
    <property type="molecule type" value="Genomic_DNA"/>
</dbReference>
<dbReference type="GO" id="GO:0003677">
    <property type="term" value="F:DNA binding"/>
    <property type="evidence" value="ECO:0007669"/>
    <property type="project" value="UniProtKB-KW"/>
</dbReference>
<evidence type="ECO:0000259" key="4">
    <source>
        <dbReference type="PROSITE" id="PS50995"/>
    </source>
</evidence>
<dbReference type="GO" id="GO:0003700">
    <property type="term" value="F:DNA-binding transcription factor activity"/>
    <property type="evidence" value="ECO:0007669"/>
    <property type="project" value="InterPro"/>
</dbReference>
<evidence type="ECO:0000313" key="6">
    <source>
        <dbReference type="Proteomes" id="UP000245921"/>
    </source>
</evidence>
<dbReference type="RefSeq" id="WP_109604651.1">
    <property type="nucleotide sequence ID" value="NZ_JAMHJO010000002.1"/>
</dbReference>
<comment type="caution">
    <text evidence="5">The sequence shown here is derived from an EMBL/GenBank/DDBJ whole genome shotgun (WGS) entry which is preliminary data.</text>
</comment>
<dbReference type="SMART" id="SM00347">
    <property type="entry name" value="HTH_MARR"/>
    <property type="match status" value="1"/>
</dbReference>
<keyword evidence="6" id="KW-1185">Reference proteome</keyword>
<gene>
    <name evidence="5" type="ORF">C7380_10771</name>
</gene>
<evidence type="ECO:0000313" key="5">
    <source>
        <dbReference type="EMBL" id="PWJ95116.1"/>
    </source>
</evidence>
<dbReference type="Pfam" id="PF12802">
    <property type="entry name" value="MarR_2"/>
    <property type="match status" value="1"/>
</dbReference>
<keyword evidence="2" id="KW-0238">DNA-binding</keyword>
<evidence type="ECO:0000256" key="2">
    <source>
        <dbReference type="ARBA" id="ARBA00023125"/>
    </source>
</evidence>
<name>A0AA45C753_9BACT</name>
<dbReference type="PRINTS" id="PR00598">
    <property type="entry name" value="HTHMARR"/>
</dbReference>
<dbReference type="Proteomes" id="UP000245921">
    <property type="component" value="Unassembled WGS sequence"/>
</dbReference>
<evidence type="ECO:0000256" key="3">
    <source>
        <dbReference type="ARBA" id="ARBA00023163"/>
    </source>
</evidence>